<proteinExistence type="predicted"/>
<dbReference type="InterPro" id="IPR005025">
    <property type="entry name" value="FMN_Rdtase-like_dom"/>
</dbReference>
<protein>
    <recommendedName>
        <fullName evidence="3">NADPH-dependent FMN reductase-like domain-containing protein</fullName>
    </recommendedName>
</protein>
<dbReference type="PANTHER" id="PTHR43278:SF2">
    <property type="entry name" value="IRON-SULFUR FLAVOPROTEIN"/>
    <property type="match status" value="1"/>
</dbReference>
<dbReference type="KEGG" id="mcos:GM418_03430"/>
<dbReference type="EMBL" id="CP046401">
    <property type="protein sequence ID" value="QGY42736.1"/>
    <property type="molecule type" value="Genomic_DNA"/>
</dbReference>
<dbReference type="Pfam" id="PF03358">
    <property type="entry name" value="FMN_red"/>
    <property type="match status" value="1"/>
</dbReference>
<reference evidence="4 5" key="1">
    <citation type="submission" date="2019-11" db="EMBL/GenBank/DDBJ databases">
        <authorList>
            <person name="Zheng R.K."/>
            <person name="Sun C.M."/>
        </authorList>
    </citation>
    <scope>NUCLEOTIDE SEQUENCE [LARGE SCALE GENOMIC DNA]</scope>
    <source>
        <strain evidence="4 5">WC007</strain>
    </source>
</reference>
<evidence type="ECO:0000259" key="3">
    <source>
        <dbReference type="Pfam" id="PF03358"/>
    </source>
</evidence>
<dbReference type="GO" id="GO:0016491">
    <property type="term" value="F:oxidoreductase activity"/>
    <property type="evidence" value="ECO:0007669"/>
    <property type="project" value="InterPro"/>
</dbReference>
<name>A0A6I6JJ03_9BACT</name>
<accession>A0A6I6JJ03</accession>
<evidence type="ECO:0000256" key="2">
    <source>
        <dbReference type="ARBA" id="ARBA00022643"/>
    </source>
</evidence>
<dbReference type="Gene3D" id="3.40.50.360">
    <property type="match status" value="1"/>
</dbReference>
<keyword evidence="1" id="KW-0285">Flavoprotein</keyword>
<dbReference type="Proteomes" id="UP000428260">
    <property type="component" value="Chromosome"/>
</dbReference>
<dbReference type="PANTHER" id="PTHR43278">
    <property type="entry name" value="NAD(P)H-DEPENDENT FMN-CONTAINING OXIDOREDUCTASE YWQN-RELATED"/>
    <property type="match status" value="1"/>
</dbReference>
<feature type="domain" description="NADPH-dependent FMN reductase-like" evidence="3">
    <location>
        <begin position="35"/>
        <end position="104"/>
    </location>
</feature>
<organism evidence="4 5">
    <name type="scientific">Maribellus comscasis</name>
    <dbReference type="NCBI Taxonomy" id="2681766"/>
    <lineage>
        <taxon>Bacteria</taxon>
        <taxon>Pseudomonadati</taxon>
        <taxon>Bacteroidota</taxon>
        <taxon>Bacteroidia</taxon>
        <taxon>Marinilabiliales</taxon>
        <taxon>Prolixibacteraceae</taxon>
        <taxon>Maribellus</taxon>
    </lineage>
</organism>
<evidence type="ECO:0000256" key="1">
    <source>
        <dbReference type="ARBA" id="ARBA00022630"/>
    </source>
</evidence>
<dbReference type="SUPFAM" id="SSF52218">
    <property type="entry name" value="Flavoproteins"/>
    <property type="match status" value="1"/>
</dbReference>
<gene>
    <name evidence="4" type="ORF">GM418_03430</name>
</gene>
<keyword evidence="2" id="KW-0288">FMN</keyword>
<evidence type="ECO:0000313" key="4">
    <source>
        <dbReference type="EMBL" id="QGY42736.1"/>
    </source>
</evidence>
<dbReference type="InterPro" id="IPR029039">
    <property type="entry name" value="Flavoprotein-like_sf"/>
</dbReference>
<evidence type="ECO:0000313" key="5">
    <source>
        <dbReference type="Proteomes" id="UP000428260"/>
    </source>
</evidence>
<sequence length="184" mass="21135">MIQKITIVDGNPDVGKNPLNDALEKSISALSENNLVKVFHLHKKKVKQCVGCFDCWWKTPGICRFDDDTGDILRSIISSDLVIYSTPIIMGMYSALLKKFHDRTIPLVHPYINIVEGECHHKKRYSNYPKIGVLVEPNDSSKEELELVEKIFSRIKLNFHSEVKFFYPINSINPKQLSHEISHL</sequence>
<keyword evidence="5" id="KW-1185">Reference proteome</keyword>
<dbReference type="RefSeq" id="WP_158863173.1">
    <property type="nucleotide sequence ID" value="NZ_CP046401.1"/>
</dbReference>
<dbReference type="AlphaFoldDB" id="A0A6I6JJ03"/>
<dbReference type="InterPro" id="IPR051796">
    <property type="entry name" value="ISF_SsuE-like"/>
</dbReference>